<proteinExistence type="predicted"/>
<gene>
    <name evidence="1" type="ORF">P280DRAFT_47709</name>
</gene>
<evidence type="ECO:0000313" key="1">
    <source>
        <dbReference type="EMBL" id="KAF2639761.1"/>
    </source>
</evidence>
<reference evidence="1" key="1">
    <citation type="journal article" date="2020" name="Stud. Mycol.">
        <title>101 Dothideomycetes genomes: a test case for predicting lifestyles and emergence of pathogens.</title>
        <authorList>
            <person name="Haridas S."/>
            <person name="Albert R."/>
            <person name="Binder M."/>
            <person name="Bloem J."/>
            <person name="Labutti K."/>
            <person name="Salamov A."/>
            <person name="Andreopoulos B."/>
            <person name="Baker S."/>
            <person name="Barry K."/>
            <person name="Bills G."/>
            <person name="Bluhm B."/>
            <person name="Cannon C."/>
            <person name="Castanera R."/>
            <person name="Culley D."/>
            <person name="Daum C."/>
            <person name="Ezra D."/>
            <person name="Gonzalez J."/>
            <person name="Henrissat B."/>
            <person name="Kuo A."/>
            <person name="Liang C."/>
            <person name="Lipzen A."/>
            <person name="Lutzoni F."/>
            <person name="Magnuson J."/>
            <person name="Mondo S."/>
            <person name="Nolan M."/>
            <person name="Ohm R."/>
            <person name="Pangilinan J."/>
            <person name="Park H.-J."/>
            <person name="Ramirez L."/>
            <person name="Alfaro M."/>
            <person name="Sun H."/>
            <person name="Tritt A."/>
            <person name="Yoshinaga Y."/>
            <person name="Zwiers L.-H."/>
            <person name="Turgeon B."/>
            <person name="Goodwin S."/>
            <person name="Spatafora J."/>
            <person name="Crous P."/>
            <person name="Grigoriev I."/>
        </authorList>
    </citation>
    <scope>NUCLEOTIDE SEQUENCE</scope>
    <source>
        <strain evidence="1">CBS 473.64</strain>
    </source>
</reference>
<dbReference type="EMBL" id="MU006786">
    <property type="protein sequence ID" value="KAF2639761.1"/>
    <property type="molecule type" value="Genomic_DNA"/>
</dbReference>
<accession>A0A6A6RYB2</accession>
<protein>
    <submittedName>
        <fullName evidence="1">Uncharacterized protein</fullName>
    </submittedName>
</protein>
<evidence type="ECO:0000313" key="2">
    <source>
        <dbReference type="Proteomes" id="UP000799753"/>
    </source>
</evidence>
<dbReference type="Proteomes" id="UP000799753">
    <property type="component" value="Unassembled WGS sequence"/>
</dbReference>
<dbReference type="AlphaFoldDB" id="A0A6A6RYB2"/>
<keyword evidence="2" id="KW-1185">Reference proteome</keyword>
<organism evidence="1 2">
    <name type="scientific">Massarina eburnea CBS 473.64</name>
    <dbReference type="NCBI Taxonomy" id="1395130"/>
    <lineage>
        <taxon>Eukaryota</taxon>
        <taxon>Fungi</taxon>
        <taxon>Dikarya</taxon>
        <taxon>Ascomycota</taxon>
        <taxon>Pezizomycotina</taxon>
        <taxon>Dothideomycetes</taxon>
        <taxon>Pleosporomycetidae</taxon>
        <taxon>Pleosporales</taxon>
        <taxon>Massarineae</taxon>
        <taxon>Massarinaceae</taxon>
        <taxon>Massarina</taxon>
    </lineage>
</organism>
<name>A0A6A6RYB2_9PLEO</name>
<sequence>MATSMATRGGAPGWSPLAMPSSDAPGGCGGTGGVAPAMECDSNNSDSDSDSTVVGNGRAGGGMLLLYYYPTRLRPVVWDSGAAAPASICRCDVYVSIGVLAICLCMTACPFMVEHEAVLPAGIDTTSVTSCFSRSNRHPYSPLGATLGDNLGDTAQRCIRSSVPKPETGLIAPEMLRQTALPIVPSSALSAAVRINFNQR</sequence>